<evidence type="ECO:0000313" key="8">
    <source>
        <dbReference type="EMBL" id="ROT85176.1"/>
    </source>
</evidence>
<name>A0A3R7QNV7_PENVA</name>
<sequence length="343" mass="37631">MVAKESWAAERAVCRPPEPLDWGLAPPHCITPATLHNLLTDGFYAPYAANPRYLLVADCRAPRAFTRRRLATARWHGALHTAPPPNLVNTIVLYDDRPRSGPPAPGDTDPLATIYHDLRRQKLDPLVLLGGWSVLEATCPHLLEGGDDPPTPDPMPWYPAQILPGLLYLGHAEMATDPRVLSSLRVTHVVDVTESLPPRVLPSMNYLVVPVPEEEEEPEQRTPSSNGKDKGTNHNNNNNNNKRSSSNNGTDLITSLPTILAFVGEARTYGGCVLVHCDQGLTRAAAVVMGILMSERRCTLEDAFYYVKGARSAVHPHPGLLHQLAKHETVLFGASLTQVEELF</sequence>
<feature type="compositionally biased region" description="Low complexity" evidence="5">
    <location>
        <begin position="233"/>
        <end position="249"/>
    </location>
</feature>
<dbReference type="Gene3D" id="3.90.190.10">
    <property type="entry name" value="Protein tyrosine phosphatase superfamily"/>
    <property type="match status" value="1"/>
</dbReference>
<keyword evidence="4" id="KW-0904">Protein phosphatase</keyword>
<evidence type="ECO:0000256" key="2">
    <source>
        <dbReference type="ARBA" id="ARBA00013064"/>
    </source>
</evidence>
<evidence type="ECO:0000259" key="7">
    <source>
        <dbReference type="PROSITE" id="PS50056"/>
    </source>
</evidence>
<reference evidence="8 9" key="2">
    <citation type="submission" date="2019-01" db="EMBL/GenBank/DDBJ databases">
        <title>The decoding of complex shrimp genome reveals the adaptation for benthos swimmer, frequently molting mechanism and breeding impact on genome.</title>
        <authorList>
            <person name="Sun Y."/>
            <person name="Gao Y."/>
            <person name="Yu Y."/>
        </authorList>
    </citation>
    <scope>NUCLEOTIDE SEQUENCE [LARGE SCALE GENOMIC DNA]</scope>
    <source>
        <tissue evidence="8">Muscle</tissue>
    </source>
</reference>
<dbReference type="PANTHER" id="PTHR10159:SF529">
    <property type="entry name" value="TYROSINE-PROTEIN PHOSPHATASE DOMAIN-CONTAINING PROTEIN"/>
    <property type="match status" value="1"/>
</dbReference>
<evidence type="ECO:0000313" key="9">
    <source>
        <dbReference type="Proteomes" id="UP000283509"/>
    </source>
</evidence>
<feature type="region of interest" description="Disordered" evidence="5">
    <location>
        <begin position="211"/>
        <end position="249"/>
    </location>
</feature>
<evidence type="ECO:0000256" key="5">
    <source>
        <dbReference type="SAM" id="MobiDB-lite"/>
    </source>
</evidence>
<dbReference type="SUPFAM" id="SSF52821">
    <property type="entry name" value="Rhodanese/Cell cycle control phosphatase"/>
    <property type="match status" value="1"/>
</dbReference>
<dbReference type="STRING" id="6689.A0A3R7QNV7"/>
<dbReference type="InterPro" id="IPR020422">
    <property type="entry name" value="TYR_PHOSPHATASE_DUAL_dom"/>
</dbReference>
<organism evidence="8 9">
    <name type="scientific">Penaeus vannamei</name>
    <name type="common">Whiteleg shrimp</name>
    <name type="synonym">Litopenaeus vannamei</name>
    <dbReference type="NCBI Taxonomy" id="6689"/>
    <lineage>
        <taxon>Eukaryota</taxon>
        <taxon>Metazoa</taxon>
        <taxon>Ecdysozoa</taxon>
        <taxon>Arthropoda</taxon>
        <taxon>Crustacea</taxon>
        <taxon>Multicrustacea</taxon>
        <taxon>Malacostraca</taxon>
        <taxon>Eumalacostraca</taxon>
        <taxon>Eucarida</taxon>
        <taxon>Decapoda</taxon>
        <taxon>Dendrobranchiata</taxon>
        <taxon>Penaeoidea</taxon>
        <taxon>Penaeidae</taxon>
        <taxon>Penaeus</taxon>
    </lineage>
</organism>
<comment type="caution">
    <text evidence="8">The sequence shown here is derived from an EMBL/GenBank/DDBJ whole genome shotgun (WGS) entry which is preliminary data.</text>
</comment>
<dbReference type="CDD" id="cd14498">
    <property type="entry name" value="DSP"/>
    <property type="match status" value="1"/>
</dbReference>
<keyword evidence="9" id="KW-1185">Reference proteome</keyword>
<evidence type="ECO:0000259" key="6">
    <source>
        <dbReference type="PROSITE" id="PS50054"/>
    </source>
</evidence>
<keyword evidence="3" id="KW-0378">Hydrolase</keyword>
<dbReference type="GO" id="GO:0004725">
    <property type="term" value="F:protein tyrosine phosphatase activity"/>
    <property type="evidence" value="ECO:0007669"/>
    <property type="project" value="UniProtKB-EC"/>
</dbReference>
<dbReference type="InterPro" id="IPR036873">
    <property type="entry name" value="Rhodanese-like_dom_sf"/>
</dbReference>
<dbReference type="GO" id="GO:0043409">
    <property type="term" value="P:negative regulation of MAPK cascade"/>
    <property type="evidence" value="ECO:0007669"/>
    <property type="project" value="TreeGrafter"/>
</dbReference>
<dbReference type="AlphaFoldDB" id="A0A3R7QNV7"/>
<dbReference type="PROSITE" id="PS50054">
    <property type="entry name" value="TYR_PHOSPHATASE_DUAL"/>
    <property type="match status" value="1"/>
</dbReference>
<reference evidence="8 9" key="1">
    <citation type="submission" date="2018-04" db="EMBL/GenBank/DDBJ databases">
        <authorList>
            <person name="Zhang X."/>
            <person name="Yuan J."/>
            <person name="Li F."/>
            <person name="Xiang J."/>
        </authorList>
    </citation>
    <scope>NUCLEOTIDE SEQUENCE [LARGE SCALE GENOMIC DNA]</scope>
    <source>
        <tissue evidence="8">Muscle</tissue>
    </source>
</reference>
<dbReference type="PROSITE" id="PS50056">
    <property type="entry name" value="TYR_PHOSPHATASE_2"/>
    <property type="match status" value="1"/>
</dbReference>
<dbReference type="SMART" id="SM00195">
    <property type="entry name" value="DSPc"/>
    <property type="match status" value="1"/>
</dbReference>
<dbReference type="InterPro" id="IPR029021">
    <property type="entry name" value="Prot-tyrosine_phosphatase-like"/>
</dbReference>
<accession>A0A3R7QNV7</accession>
<evidence type="ECO:0000256" key="3">
    <source>
        <dbReference type="ARBA" id="ARBA00022801"/>
    </source>
</evidence>
<dbReference type="EC" id="3.1.3.48" evidence="2"/>
<comment type="similarity">
    <text evidence="1">Belongs to the protein-tyrosine phosphatase family. Non-receptor class dual specificity subfamily.</text>
</comment>
<dbReference type="Pfam" id="PF00782">
    <property type="entry name" value="DSPc"/>
    <property type="match status" value="1"/>
</dbReference>
<feature type="domain" description="Tyrosine-protein phosphatase" evidence="6">
    <location>
        <begin position="158"/>
        <end position="333"/>
    </location>
</feature>
<dbReference type="InterPro" id="IPR000340">
    <property type="entry name" value="Dual-sp_phosphatase_cat-dom"/>
</dbReference>
<dbReference type="EMBL" id="QCYY01000413">
    <property type="protein sequence ID" value="ROT85176.1"/>
    <property type="molecule type" value="Genomic_DNA"/>
</dbReference>
<dbReference type="GO" id="GO:0005737">
    <property type="term" value="C:cytoplasm"/>
    <property type="evidence" value="ECO:0007669"/>
    <property type="project" value="TreeGrafter"/>
</dbReference>
<evidence type="ECO:0000256" key="4">
    <source>
        <dbReference type="ARBA" id="ARBA00022912"/>
    </source>
</evidence>
<evidence type="ECO:0000256" key="1">
    <source>
        <dbReference type="ARBA" id="ARBA00008601"/>
    </source>
</evidence>
<dbReference type="OrthoDB" id="10252009at2759"/>
<dbReference type="SUPFAM" id="SSF52799">
    <property type="entry name" value="(Phosphotyrosine protein) phosphatases II"/>
    <property type="match status" value="1"/>
</dbReference>
<feature type="domain" description="Tyrosine specific protein phosphatases" evidence="7">
    <location>
        <begin position="250"/>
        <end position="314"/>
    </location>
</feature>
<dbReference type="Proteomes" id="UP000283509">
    <property type="component" value="Unassembled WGS sequence"/>
</dbReference>
<protein>
    <recommendedName>
        <fullName evidence="2">protein-tyrosine-phosphatase</fullName>
        <ecNumber evidence="2">3.1.3.48</ecNumber>
    </recommendedName>
</protein>
<dbReference type="PANTHER" id="PTHR10159">
    <property type="entry name" value="DUAL SPECIFICITY PROTEIN PHOSPHATASE"/>
    <property type="match status" value="1"/>
</dbReference>
<proteinExistence type="inferred from homology"/>
<dbReference type="InterPro" id="IPR000387">
    <property type="entry name" value="Tyr_Pase_dom"/>
</dbReference>
<gene>
    <name evidence="8" type="ORF">C7M84_020693</name>
</gene>